<evidence type="ECO:0000256" key="1">
    <source>
        <dbReference type="ARBA" id="ARBA00022723"/>
    </source>
</evidence>
<dbReference type="PANTHER" id="PTHR11903">
    <property type="entry name" value="PROSTAGLANDIN G/H SYNTHASE"/>
    <property type="match status" value="1"/>
</dbReference>
<dbReference type="Proteomes" id="UP000002489">
    <property type="component" value="Unassembled WGS sequence"/>
</dbReference>
<evidence type="ECO:0000313" key="5">
    <source>
        <dbReference type="EnsemblFungi" id="FOXG_16765P0"/>
    </source>
</evidence>
<dbReference type="GO" id="GO:0006631">
    <property type="term" value="P:fatty acid metabolic process"/>
    <property type="evidence" value="ECO:0007669"/>
    <property type="project" value="UniProtKB-ARBA"/>
</dbReference>
<dbReference type="SUPFAM" id="SSF48113">
    <property type="entry name" value="Heme-dependent peroxidases"/>
    <property type="match status" value="1"/>
</dbReference>
<dbReference type="GO" id="GO:0051213">
    <property type="term" value="F:dioxygenase activity"/>
    <property type="evidence" value="ECO:0007669"/>
    <property type="project" value="UniProtKB-KW"/>
</dbReference>
<dbReference type="Gene3D" id="1.10.640.10">
    <property type="entry name" value="Haem peroxidase domain superfamily, animal type"/>
    <property type="match status" value="1"/>
</dbReference>
<dbReference type="InterPro" id="IPR036396">
    <property type="entry name" value="Cyt_P450_sf"/>
</dbReference>
<dbReference type="GO" id="GO:0020037">
    <property type="term" value="F:heme binding"/>
    <property type="evidence" value="ECO:0007669"/>
    <property type="project" value="InterPro"/>
</dbReference>
<reference evidence="6" key="1">
    <citation type="journal article" date="2012" name="Mol. Plant Microbe Interact.">
        <title>A highly conserved effector in Fusarium oxysporum is required for full virulence on Arabidopsis.</title>
        <authorList>
            <person name="Thatcher L.F."/>
            <person name="Gardiner D.M."/>
            <person name="Kazan K."/>
            <person name="Manners J."/>
        </authorList>
    </citation>
    <scope>NUCLEOTIDE SEQUENCE [LARGE SCALE GENOMIC DNA]</scope>
    <source>
        <strain evidence="6">Fo5176</strain>
    </source>
</reference>
<evidence type="ECO:0000256" key="2">
    <source>
        <dbReference type="ARBA" id="ARBA00022964"/>
    </source>
</evidence>
<dbReference type="PANTHER" id="PTHR11903:SF37">
    <property type="entry name" value="PSI-PRODUCING OXYGENASE A"/>
    <property type="match status" value="1"/>
</dbReference>
<dbReference type="GO" id="GO:0016705">
    <property type="term" value="F:oxidoreductase activity, acting on paired donors, with incorporation or reduction of molecular oxygen"/>
    <property type="evidence" value="ECO:0007669"/>
    <property type="project" value="InterPro"/>
</dbReference>
<dbReference type="GO" id="GO:0004497">
    <property type="term" value="F:monooxygenase activity"/>
    <property type="evidence" value="ECO:0007669"/>
    <property type="project" value="InterPro"/>
</dbReference>
<keyword evidence="1" id="KW-0479">Metal-binding</keyword>
<dbReference type="CDD" id="cd20612">
    <property type="entry name" value="CYP_LDS-like_C"/>
    <property type="match status" value="1"/>
</dbReference>
<protein>
    <submittedName>
        <fullName evidence="5">Uncharacterized protein</fullName>
    </submittedName>
</protein>
<dbReference type="InterPro" id="IPR050783">
    <property type="entry name" value="Oxylipin_biosynth_metab"/>
</dbReference>
<dbReference type="GO" id="GO:0004601">
    <property type="term" value="F:peroxidase activity"/>
    <property type="evidence" value="ECO:0007669"/>
    <property type="project" value="InterPro"/>
</dbReference>
<dbReference type="SUPFAM" id="SSF48264">
    <property type="entry name" value="Cytochrome P450"/>
    <property type="match status" value="1"/>
</dbReference>
<keyword evidence="2" id="KW-0223">Dioxygenase</keyword>
<dbReference type="GO" id="GO:0005506">
    <property type="term" value="F:iron ion binding"/>
    <property type="evidence" value="ECO:0007669"/>
    <property type="project" value="InterPro"/>
</dbReference>
<keyword evidence="3" id="KW-0560">Oxidoreductase</keyword>
<dbReference type="InterPro" id="IPR019791">
    <property type="entry name" value="Haem_peroxidase_animal"/>
</dbReference>
<dbReference type="Gene3D" id="1.10.630.10">
    <property type="entry name" value="Cytochrome P450"/>
    <property type="match status" value="1"/>
</dbReference>
<dbReference type="GO" id="GO:0006979">
    <property type="term" value="P:response to oxidative stress"/>
    <property type="evidence" value="ECO:0007669"/>
    <property type="project" value="InterPro"/>
</dbReference>
<dbReference type="EnsemblFungi" id="FOXG_16700T0">
    <property type="protein sequence ID" value="FOXG_16700P0"/>
    <property type="gene ID" value="FOXG_16700"/>
</dbReference>
<sequence>MSTDEFLQGLRKWSWSLPGDPEKWTFGGLTRLEDGRFPDAELVRLLQTGTENVAGKLFFKLKPYTTFADMNSDPSIAEALEAMYGHPDNVELYPGLLAEETKKPMEPGSGLCPGFTTSFAIMSDAVALVRGDRFYTVDYSPSNLTSFGYTEVSSDFDVAGGGMMYKLLMRAFPGWYRANSVYALYPFTTPEANFEVFKKLGTSQDFDFNKPSFIGPPTPITSWQGVVDVLSDQEHFHVPCEISLRNSNLSAEAHNSAGGNHTFQLTHHDYMLSGDTPTNTEQRGFVKQCLYSPESGLEEVRHFYESITAELFRQHSRKVGESYQVDIEYGAGSDSYTARALSDVLANLFGYVFLDLDTAASYKNRVVAAAETKSLGEKMQTTVAGIKAQRFPSLRHMLRIASSDGVLRSYGVELIDRLLESGKGVDEAVWTIIPTAAAACATQAQGYYSHWPAIQKLAMSDEPEAFEKLKKYALEGFRLSTPAFGLLRTVVADKADLRDGPRVVSVKKGDTIFTDFVTAGLDATKFPDPYEIKLDRPDDLYIHHGWGPHACLGRPIVTVAGASMLRVCARLGNLRRAPGQAGEMKSKRVNDAFKVYLAENGSKWGPFPVSKKVVFDKTTEM</sequence>
<dbReference type="EnsemblFungi" id="FOXG_16765T0">
    <property type="protein sequence ID" value="FOXG_16765P0"/>
    <property type="gene ID" value="FOXG_16765"/>
</dbReference>
<evidence type="ECO:0000256" key="3">
    <source>
        <dbReference type="ARBA" id="ARBA00023002"/>
    </source>
</evidence>
<keyword evidence="4" id="KW-0408">Iron</keyword>
<dbReference type="InterPro" id="IPR010255">
    <property type="entry name" value="Haem_peroxidase_sf"/>
</dbReference>
<evidence type="ECO:0000313" key="6">
    <source>
        <dbReference type="Proteomes" id="UP000002489"/>
    </source>
</evidence>
<dbReference type="PROSITE" id="PS50292">
    <property type="entry name" value="PEROXIDASE_3"/>
    <property type="match status" value="1"/>
</dbReference>
<dbReference type="Pfam" id="PF03098">
    <property type="entry name" value="An_peroxidase"/>
    <property type="match status" value="1"/>
</dbReference>
<reference evidence="5" key="2">
    <citation type="submission" date="2025-05" db="UniProtKB">
        <authorList>
            <consortium name="EnsemblFungi"/>
        </authorList>
    </citation>
    <scope>IDENTIFICATION</scope>
    <source>
        <strain evidence="5">4287 / CBS 123668 / FGSC 9935 / NRRL 34936</strain>
    </source>
</reference>
<name>A0A0D2YJQ0_FUSOF</name>
<proteinExistence type="predicted"/>
<dbReference type="InterPro" id="IPR037120">
    <property type="entry name" value="Haem_peroxidase_sf_animal"/>
</dbReference>
<evidence type="ECO:0000256" key="4">
    <source>
        <dbReference type="ARBA" id="ARBA00023004"/>
    </source>
</evidence>
<dbReference type="AlphaFoldDB" id="A0A0D2YJQ0"/>
<accession>A0A0D2YJQ0</accession>
<organism evidence="5 6">
    <name type="scientific">Fusarium oxysporum (strain Fo5176)</name>
    <name type="common">Fusarium vascular wilt</name>
    <dbReference type="NCBI Taxonomy" id="660025"/>
    <lineage>
        <taxon>Eukaryota</taxon>
        <taxon>Fungi</taxon>
        <taxon>Dikarya</taxon>
        <taxon>Ascomycota</taxon>
        <taxon>Pezizomycotina</taxon>
        <taxon>Sordariomycetes</taxon>
        <taxon>Hypocreomycetidae</taxon>
        <taxon>Hypocreales</taxon>
        <taxon>Nectriaceae</taxon>
        <taxon>Fusarium</taxon>
        <taxon>Fusarium oxysporum species complex</taxon>
    </lineage>
</organism>